<dbReference type="PANTHER" id="PTHR47861:SF3">
    <property type="entry name" value="FKBP-TYPE PEPTIDYL-PROLYL CIS-TRANS ISOMERASE SLYD"/>
    <property type="match status" value="1"/>
</dbReference>
<evidence type="ECO:0000256" key="3">
    <source>
        <dbReference type="ARBA" id="ARBA00006577"/>
    </source>
</evidence>
<evidence type="ECO:0000313" key="12">
    <source>
        <dbReference type="EMBL" id="BBP45810.1"/>
    </source>
</evidence>
<evidence type="ECO:0000256" key="7">
    <source>
        <dbReference type="ARBA" id="ARBA00023235"/>
    </source>
</evidence>
<dbReference type="KEGG" id="tse:THMIRHAS_11830"/>
<organism evidence="12 13">
    <name type="scientific">Thiosulfatimonas sediminis</name>
    <dbReference type="NCBI Taxonomy" id="2675054"/>
    <lineage>
        <taxon>Bacteria</taxon>
        <taxon>Pseudomonadati</taxon>
        <taxon>Pseudomonadota</taxon>
        <taxon>Gammaproteobacteria</taxon>
        <taxon>Thiotrichales</taxon>
        <taxon>Piscirickettsiaceae</taxon>
        <taxon>Thiosulfatimonas</taxon>
    </lineage>
</organism>
<dbReference type="PROSITE" id="PS50059">
    <property type="entry name" value="FKBP_PPIASE"/>
    <property type="match status" value="1"/>
</dbReference>
<dbReference type="Pfam" id="PF00254">
    <property type="entry name" value="FKBP_C"/>
    <property type="match status" value="1"/>
</dbReference>
<evidence type="ECO:0000256" key="10">
    <source>
        <dbReference type="RuleBase" id="RU003915"/>
    </source>
</evidence>
<accession>A0A6F8PV08</accession>
<keyword evidence="5 9" id="KW-0697">Rotamase</keyword>
<name>A0A6F8PV08_9GAMM</name>
<evidence type="ECO:0000256" key="9">
    <source>
        <dbReference type="PROSITE-ProRule" id="PRU00277"/>
    </source>
</evidence>
<protein>
    <recommendedName>
        <fullName evidence="10">Peptidyl-prolyl cis-trans isomerase</fullName>
        <ecNumber evidence="10">5.2.1.8</ecNumber>
    </recommendedName>
</protein>
<comment type="function">
    <text evidence="8">Also involved in hydrogenase metallocenter assembly, probably by participating in the nickel insertion step. This function in hydrogenase biosynthesis requires chaperone activity and the presence of the metal-binding domain, but not PPIase activity.</text>
</comment>
<reference evidence="13" key="1">
    <citation type="submission" date="2019-11" db="EMBL/GenBank/DDBJ databases">
        <title>Isolation and characterization of two novel species in the genus Thiomicrorhabdus.</title>
        <authorList>
            <person name="Mochizuki J."/>
            <person name="Kojima H."/>
            <person name="Fukui M."/>
        </authorList>
    </citation>
    <scope>NUCLEOTIDE SEQUENCE [LARGE SCALE GENOMIC DNA]</scope>
    <source>
        <strain evidence="13">aks77</strain>
    </source>
</reference>
<dbReference type="PANTHER" id="PTHR47861">
    <property type="entry name" value="FKBP-TYPE PEPTIDYL-PROLYL CIS-TRANS ISOMERASE SLYD"/>
    <property type="match status" value="1"/>
</dbReference>
<dbReference type="Proteomes" id="UP000501726">
    <property type="component" value="Chromosome"/>
</dbReference>
<evidence type="ECO:0000256" key="2">
    <source>
        <dbReference type="ARBA" id="ARBA00004496"/>
    </source>
</evidence>
<dbReference type="InterPro" id="IPR046357">
    <property type="entry name" value="PPIase_dom_sf"/>
</dbReference>
<evidence type="ECO:0000259" key="11">
    <source>
        <dbReference type="PROSITE" id="PS50059"/>
    </source>
</evidence>
<dbReference type="EC" id="5.2.1.8" evidence="10"/>
<dbReference type="Gene3D" id="3.10.50.40">
    <property type="match status" value="1"/>
</dbReference>
<comment type="similarity">
    <text evidence="3 10">Belongs to the FKBP-type PPIase family.</text>
</comment>
<sequence>MITVYFILSQRNLEQIMQITENVVALFEYTLKNAEGEILDESNGQPLAYLHGHGNIIAGLEKQMKGKSVGDKFTAQVPAEEGYGVRVEQLVQEVPMAMFQGVDNIEVGMRFEAQSEHGMHSVEVTKVDGDNITVDGNHPLAGIDLTFDVEITGIRAATEDEVAHGHAHGPGGHHHH</sequence>
<keyword evidence="6" id="KW-0143">Chaperone</keyword>
<keyword evidence="13" id="KW-1185">Reference proteome</keyword>
<keyword evidence="7 9" id="KW-0413">Isomerase</keyword>
<dbReference type="GO" id="GO:0003755">
    <property type="term" value="F:peptidyl-prolyl cis-trans isomerase activity"/>
    <property type="evidence" value="ECO:0007669"/>
    <property type="project" value="UniProtKB-UniRule"/>
</dbReference>
<dbReference type="AlphaFoldDB" id="A0A6F8PV08"/>
<evidence type="ECO:0000256" key="1">
    <source>
        <dbReference type="ARBA" id="ARBA00000971"/>
    </source>
</evidence>
<dbReference type="InterPro" id="IPR001179">
    <property type="entry name" value="PPIase_FKBP_dom"/>
</dbReference>
<dbReference type="GO" id="GO:0042026">
    <property type="term" value="P:protein refolding"/>
    <property type="evidence" value="ECO:0007669"/>
    <property type="project" value="UniProtKB-ARBA"/>
</dbReference>
<keyword evidence="4" id="KW-0963">Cytoplasm</keyword>
<evidence type="ECO:0000256" key="8">
    <source>
        <dbReference type="ARBA" id="ARBA00037071"/>
    </source>
</evidence>
<comment type="catalytic activity">
    <reaction evidence="1 9 10">
        <text>[protein]-peptidylproline (omega=180) = [protein]-peptidylproline (omega=0)</text>
        <dbReference type="Rhea" id="RHEA:16237"/>
        <dbReference type="Rhea" id="RHEA-COMP:10747"/>
        <dbReference type="Rhea" id="RHEA-COMP:10748"/>
        <dbReference type="ChEBI" id="CHEBI:83833"/>
        <dbReference type="ChEBI" id="CHEBI:83834"/>
        <dbReference type="EC" id="5.2.1.8"/>
    </reaction>
</comment>
<evidence type="ECO:0000256" key="5">
    <source>
        <dbReference type="ARBA" id="ARBA00023110"/>
    </source>
</evidence>
<dbReference type="EMBL" id="AP021889">
    <property type="protein sequence ID" value="BBP45810.1"/>
    <property type="molecule type" value="Genomic_DNA"/>
</dbReference>
<proteinExistence type="inferred from homology"/>
<gene>
    <name evidence="12" type="primary">slyD</name>
    <name evidence="12" type="ORF">THMIRHAS_11830</name>
</gene>
<dbReference type="SUPFAM" id="SSF54534">
    <property type="entry name" value="FKBP-like"/>
    <property type="match status" value="1"/>
</dbReference>
<evidence type="ECO:0000256" key="6">
    <source>
        <dbReference type="ARBA" id="ARBA00023186"/>
    </source>
</evidence>
<dbReference type="GO" id="GO:0005737">
    <property type="term" value="C:cytoplasm"/>
    <property type="evidence" value="ECO:0007669"/>
    <property type="project" value="UniProtKB-SubCell"/>
</dbReference>
<feature type="domain" description="PPIase FKBP-type" evidence="11">
    <location>
        <begin position="20"/>
        <end position="95"/>
    </location>
</feature>
<evidence type="ECO:0000313" key="13">
    <source>
        <dbReference type="Proteomes" id="UP000501726"/>
    </source>
</evidence>
<comment type="subcellular location">
    <subcellularLocation>
        <location evidence="2">Cytoplasm</location>
    </subcellularLocation>
</comment>
<evidence type="ECO:0000256" key="4">
    <source>
        <dbReference type="ARBA" id="ARBA00022490"/>
    </source>
</evidence>